<feature type="domain" description="Glycosyltransferase 2-like" evidence="10">
    <location>
        <begin position="5"/>
        <end position="130"/>
    </location>
</feature>
<evidence type="ECO:0000256" key="2">
    <source>
        <dbReference type="ARBA" id="ARBA00022475"/>
    </source>
</evidence>
<evidence type="ECO:0000256" key="3">
    <source>
        <dbReference type="ARBA" id="ARBA00022676"/>
    </source>
</evidence>
<evidence type="ECO:0000259" key="10">
    <source>
        <dbReference type="Pfam" id="PF00535"/>
    </source>
</evidence>
<comment type="function">
    <text evidence="6">Catalyzes the glycosylation of 4,4'-diaponeurosporenoate, i.e. the esterification of glucose at the C1'' position with the carboxyl group of 4,4'-diaponeurosporenic acid, to form glycosyl-4,4'-diaponeurosporenoate. This is a step in the biosynthesis of staphyloxanthin, an orange pigment present in most staphylococci strains.</text>
</comment>
<comment type="caution">
    <text evidence="11">The sequence shown here is derived from an EMBL/GenBank/DDBJ whole genome shotgun (WGS) entry which is preliminary data.</text>
</comment>
<name>A0A552DQF2_MICAE</name>
<gene>
    <name evidence="11" type="ORF">EWV81_14185</name>
</gene>
<evidence type="ECO:0000256" key="4">
    <source>
        <dbReference type="ARBA" id="ARBA00022679"/>
    </source>
</evidence>
<dbReference type="NCBIfam" id="TIGR04283">
    <property type="entry name" value="glyco_like_mftF"/>
    <property type="match status" value="1"/>
</dbReference>
<dbReference type="PANTHER" id="PTHR43646:SF2">
    <property type="entry name" value="GLYCOSYLTRANSFERASE 2-LIKE DOMAIN-CONTAINING PROTEIN"/>
    <property type="match status" value="1"/>
</dbReference>
<accession>A0A552DQF2</accession>
<evidence type="ECO:0000313" key="12">
    <source>
        <dbReference type="Proteomes" id="UP000319313"/>
    </source>
</evidence>
<dbReference type="GO" id="GO:0016757">
    <property type="term" value="F:glycosyltransferase activity"/>
    <property type="evidence" value="ECO:0007669"/>
    <property type="project" value="UniProtKB-KW"/>
</dbReference>
<sequence>MNYLSVIIPTLNEELRIAATLKQIGTGVEIIVVDGGSTDKTREIAEEWGAKVIISPSKGRAFQMNLGAKIAKGDILLFLHGDTLLPQNYQEQIINTLSQSGIIAGAFKLKIDGEEKTLRLVEKLVNWRSRWLSLPYGDQGIFLKASILADLGGFPELPIMEDFELIQRLKKRGKIALVSAAVITSGRRWQKLGVWKTTLINQLVIIGYYFKIPPRLLKSFYRLWS</sequence>
<keyword evidence="4 11" id="KW-0808">Transferase</keyword>
<evidence type="ECO:0000256" key="1">
    <source>
        <dbReference type="ARBA" id="ARBA00004236"/>
    </source>
</evidence>
<comment type="pathway">
    <text evidence="7">Carotenoid biosynthesis; staphyloxanthin biosynthesis; staphyloxanthin from farnesyl diphosphate: step 4/5.</text>
</comment>
<evidence type="ECO:0000256" key="7">
    <source>
        <dbReference type="ARBA" id="ARBA00037904"/>
    </source>
</evidence>
<dbReference type="InterPro" id="IPR001173">
    <property type="entry name" value="Glyco_trans_2-like"/>
</dbReference>
<protein>
    <recommendedName>
        <fullName evidence="9">4,4'-diaponeurosporenoate glycosyltransferase</fullName>
    </recommendedName>
</protein>
<dbReference type="PANTHER" id="PTHR43646">
    <property type="entry name" value="GLYCOSYLTRANSFERASE"/>
    <property type="match status" value="1"/>
</dbReference>
<dbReference type="SUPFAM" id="SSF53448">
    <property type="entry name" value="Nucleotide-diphospho-sugar transferases"/>
    <property type="match status" value="1"/>
</dbReference>
<keyword evidence="3" id="KW-0328">Glycosyltransferase</keyword>
<comment type="subcellular location">
    <subcellularLocation>
        <location evidence="1">Cell membrane</location>
    </subcellularLocation>
</comment>
<dbReference type="EMBL" id="SFBL01000123">
    <property type="protein sequence ID" value="TRU24433.1"/>
    <property type="molecule type" value="Genomic_DNA"/>
</dbReference>
<evidence type="ECO:0000256" key="8">
    <source>
        <dbReference type="ARBA" id="ARBA00038120"/>
    </source>
</evidence>
<organism evidence="11 12">
    <name type="scientific">Microcystis aeruginosa Ma_SC_T_19800800_S464</name>
    <dbReference type="NCBI Taxonomy" id="2486257"/>
    <lineage>
        <taxon>Bacteria</taxon>
        <taxon>Bacillati</taxon>
        <taxon>Cyanobacteriota</taxon>
        <taxon>Cyanophyceae</taxon>
        <taxon>Oscillatoriophycideae</taxon>
        <taxon>Chroococcales</taxon>
        <taxon>Microcystaceae</taxon>
        <taxon>Microcystis</taxon>
    </lineage>
</organism>
<dbReference type="Gene3D" id="3.90.550.10">
    <property type="entry name" value="Spore Coat Polysaccharide Biosynthesis Protein SpsA, Chain A"/>
    <property type="match status" value="1"/>
</dbReference>
<evidence type="ECO:0000313" key="11">
    <source>
        <dbReference type="EMBL" id="TRU24433.1"/>
    </source>
</evidence>
<evidence type="ECO:0000256" key="6">
    <source>
        <dbReference type="ARBA" id="ARBA00037281"/>
    </source>
</evidence>
<keyword evidence="5" id="KW-0472">Membrane</keyword>
<dbReference type="InterPro" id="IPR029044">
    <property type="entry name" value="Nucleotide-diphossugar_trans"/>
</dbReference>
<dbReference type="InterPro" id="IPR026461">
    <property type="entry name" value="Trfase_2_rSAM/seldom_assoc"/>
</dbReference>
<reference evidence="11 12" key="1">
    <citation type="submission" date="2019-01" db="EMBL/GenBank/DDBJ databases">
        <title>Coherence of Microcystis species and biogeography revealed through population genomics.</title>
        <authorList>
            <person name="Perez-Carrascal O.M."/>
            <person name="Terrat Y."/>
            <person name="Giani A."/>
            <person name="Fortin N."/>
            <person name="Tromas N."/>
            <person name="Shapiro B.J."/>
        </authorList>
    </citation>
    <scope>NUCLEOTIDE SEQUENCE [LARGE SCALE GENOMIC DNA]</scope>
    <source>
        <strain evidence="11">Ma_SC_T_19800800_S464</strain>
    </source>
</reference>
<keyword evidence="2" id="KW-1003">Cell membrane</keyword>
<dbReference type="Pfam" id="PF00535">
    <property type="entry name" value="Glycos_transf_2"/>
    <property type="match status" value="1"/>
</dbReference>
<dbReference type="Proteomes" id="UP000319313">
    <property type="component" value="Unassembled WGS sequence"/>
</dbReference>
<proteinExistence type="inferred from homology"/>
<dbReference type="GO" id="GO:0005886">
    <property type="term" value="C:plasma membrane"/>
    <property type="evidence" value="ECO:0007669"/>
    <property type="project" value="UniProtKB-SubCell"/>
</dbReference>
<dbReference type="CDD" id="cd02522">
    <property type="entry name" value="GT_2_like_a"/>
    <property type="match status" value="1"/>
</dbReference>
<evidence type="ECO:0000256" key="5">
    <source>
        <dbReference type="ARBA" id="ARBA00023136"/>
    </source>
</evidence>
<dbReference type="AlphaFoldDB" id="A0A552DQF2"/>
<comment type="similarity">
    <text evidence="8">Belongs to the glycosyltransferase 2 family. CrtQ subfamily.</text>
</comment>
<evidence type="ECO:0000256" key="9">
    <source>
        <dbReference type="ARBA" id="ARBA00040345"/>
    </source>
</evidence>